<evidence type="ECO:0000313" key="2">
    <source>
        <dbReference type="Proteomes" id="UP000704712"/>
    </source>
</evidence>
<name>A0A8S9UKY3_PHYIN</name>
<sequence length="276" mass="30996">MISSRATKFKPHPAIIARVYDFEFGRRGLSVHFVRFDFAARRAWYANASVNLNNFAASVSLPTASKRQSLDDVSNALSVLHVFAEEFFDHGTCRLLSCAREFSEELRSFCHWSAQDIATLTFWFDSIMEKYRAASEQDVRLGSSTCSTITSKLSLQDPDLQSVLYIIQSERLAALGTAASALRRPPYDSAKISDSFRRPDTTRAKRKTPREVIDALPRKGRQSVCMKYISASGCASKSDDRCGFPNHAHFIPNTLDPIVREHITKNMGGLRSELCK</sequence>
<dbReference type="AlphaFoldDB" id="A0A8S9UKY3"/>
<gene>
    <name evidence="1" type="ORF">GN958_ATG10677</name>
</gene>
<proteinExistence type="predicted"/>
<protein>
    <submittedName>
        <fullName evidence="1">Uncharacterized protein</fullName>
    </submittedName>
</protein>
<organism evidence="1 2">
    <name type="scientific">Phytophthora infestans</name>
    <name type="common">Potato late blight agent</name>
    <name type="synonym">Botrytis infestans</name>
    <dbReference type="NCBI Taxonomy" id="4787"/>
    <lineage>
        <taxon>Eukaryota</taxon>
        <taxon>Sar</taxon>
        <taxon>Stramenopiles</taxon>
        <taxon>Oomycota</taxon>
        <taxon>Peronosporomycetes</taxon>
        <taxon>Peronosporales</taxon>
        <taxon>Peronosporaceae</taxon>
        <taxon>Phytophthora</taxon>
    </lineage>
</organism>
<comment type="caution">
    <text evidence="1">The sequence shown here is derived from an EMBL/GenBank/DDBJ whole genome shotgun (WGS) entry which is preliminary data.</text>
</comment>
<evidence type="ECO:0000313" key="1">
    <source>
        <dbReference type="EMBL" id="KAF4140132.1"/>
    </source>
</evidence>
<accession>A0A8S9UKY3</accession>
<dbReference type="Proteomes" id="UP000704712">
    <property type="component" value="Unassembled WGS sequence"/>
</dbReference>
<dbReference type="EMBL" id="JAACNO010001501">
    <property type="protein sequence ID" value="KAF4140132.1"/>
    <property type="molecule type" value="Genomic_DNA"/>
</dbReference>
<reference evidence="1" key="1">
    <citation type="submission" date="2020-03" db="EMBL/GenBank/DDBJ databases">
        <title>Hybrid Assembly of Korean Phytophthora infestans isolates.</title>
        <authorList>
            <person name="Prokchorchik M."/>
            <person name="Lee Y."/>
            <person name="Seo J."/>
            <person name="Cho J.-H."/>
            <person name="Park Y.-E."/>
            <person name="Jang D.-C."/>
            <person name="Im J.-S."/>
            <person name="Choi J.-G."/>
            <person name="Park H.-J."/>
            <person name="Lee G.-B."/>
            <person name="Lee Y.-G."/>
            <person name="Hong S.-Y."/>
            <person name="Cho K."/>
            <person name="Sohn K.H."/>
        </authorList>
    </citation>
    <scope>NUCLEOTIDE SEQUENCE</scope>
    <source>
        <strain evidence="1">KR_2_A2</strain>
    </source>
</reference>